<dbReference type="Pfam" id="PF08275">
    <property type="entry name" value="DNAG_N"/>
    <property type="match status" value="1"/>
</dbReference>
<dbReference type="HAMAP" id="MF_00974">
    <property type="entry name" value="DNA_primase_DnaG"/>
    <property type="match status" value="1"/>
</dbReference>
<proteinExistence type="inferred from homology"/>
<dbReference type="PANTHER" id="PTHR30313">
    <property type="entry name" value="DNA PRIMASE"/>
    <property type="match status" value="1"/>
</dbReference>
<dbReference type="GO" id="GO:0006269">
    <property type="term" value="P:DNA replication, synthesis of primer"/>
    <property type="evidence" value="ECO:0007669"/>
    <property type="project" value="UniProtKB-UniRule"/>
</dbReference>
<dbReference type="GO" id="GO:0003899">
    <property type="term" value="F:DNA-directed RNA polymerase activity"/>
    <property type="evidence" value="ECO:0007669"/>
    <property type="project" value="UniProtKB-UniRule"/>
</dbReference>
<comment type="caution">
    <text evidence="17">The sequence shown here is derived from an EMBL/GenBank/DDBJ whole genome shotgun (WGS) entry which is preliminary data.</text>
</comment>
<evidence type="ECO:0000256" key="11">
    <source>
        <dbReference type="ARBA" id="ARBA00023163"/>
    </source>
</evidence>
<comment type="domain">
    <text evidence="12">Contains an N-terminal zinc-binding domain, a central core domain that contains the primase activity, and a C-terminal DnaB-binding domain.</text>
</comment>
<dbReference type="GO" id="GO:0000428">
    <property type="term" value="C:DNA-directed RNA polymerase complex"/>
    <property type="evidence" value="ECO:0007669"/>
    <property type="project" value="UniProtKB-KW"/>
</dbReference>
<evidence type="ECO:0000256" key="10">
    <source>
        <dbReference type="ARBA" id="ARBA00023125"/>
    </source>
</evidence>
<dbReference type="EMBL" id="BIFH01000046">
    <property type="protein sequence ID" value="GCE01205.1"/>
    <property type="molecule type" value="Genomic_DNA"/>
</dbReference>
<dbReference type="GO" id="GO:0005737">
    <property type="term" value="C:cytoplasm"/>
    <property type="evidence" value="ECO:0007669"/>
    <property type="project" value="TreeGrafter"/>
</dbReference>
<dbReference type="InterPro" id="IPR030846">
    <property type="entry name" value="DnaG_bac"/>
</dbReference>
<dbReference type="SMART" id="SM00400">
    <property type="entry name" value="ZnF_CHCC"/>
    <property type="match status" value="1"/>
</dbReference>
<dbReference type="NCBIfam" id="TIGR01391">
    <property type="entry name" value="dnaG"/>
    <property type="match status" value="1"/>
</dbReference>
<evidence type="ECO:0000256" key="6">
    <source>
        <dbReference type="ARBA" id="ARBA00022723"/>
    </source>
</evidence>
<keyword evidence="3 12" id="KW-0808">Transferase</keyword>
<dbReference type="InterPro" id="IPR036977">
    <property type="entry name" value="DNA_primase_Znf_CHC2"/>
</dbReference>
<evidence type="ECO:0000256" key="4">
    <source>
        <dbReference type="ARBA" id="ARBA00022695"/>
    </source>
</evidence>
<evidence type="ECO:0000256" key="8">
    <source>
        <dbReference type="ARBA" id="ARBA00022833"/>
    </source>
</evidence>
<comment type="catalytic activity">
    <reaction evidence="12">
        <text>ssDNA + n NTP = ssDNA/pppN(pN)n-1 hybrid + (n-1) diphosphate.</text>
        <dbReference type="EC" id="2.7.7.101"/>
    </reaction>
</comment>
<comment type="cofactor">
    <cofactor evidence="12 13 14">
        <name>Zn(2+)</name>
        <dbReference type="ChEBI" id="CHEBI:29105"/>
    </cofactor>
    <text evidence="12 13 14">Binds 1 zinc ion per monomer.</text>
</comment>
<dbReference type="SMART" id="SM00766">
    <property type="entry name" value="DnaG_DnaB_bind"/>
    <property type="match status" value="1"/>
</dbReference>
<dbReference type="FunFam" id="3.90.980.10:FF:000001">
    <property type="entry name" value="DNA primase"/>
    <property type="match status" value="1"/>
</dbReference>
<evidence type="ECO:0000256" key="7">
    <source>
        <dbReference type="ARBA" id="ARBA00022771"/>
    </source>
</evidence>
<evidence type="ECO:0000256" key="14">
    <source>
        <dbReference type="PIRSR" id="PIRSR002811-1"/>
    </source>
</evidence>
<evidence type="ECO:0000256" key="9">
    <source>
        <dbReference type="ARBA" id="ARBA00022842"/>
    </source>
</evidence>
<dbReference type="EC" id="2.7.7.101" evidence="12"/>
<evidence type="ECO:0000256" key="2">
    <source>
        <dbReference type="ARBA" id="ARBA00022515"/>
    </source>
</evidence>
<evidence type="ECO:0000256" key="1">
    <source>
        <dbReference type="ARBA" id="ARBA00022478"/>
    </source>
</evidence>
<feature type="region of interest" description="Disordered" evidence="15">
    <location>
        <begin position="446"/>
        <end position="484"/>
    </location>
</feature>
<name>A0A401Z2T2_9ACTN</name>
<dbReference type="InterPro" id="IPR006295">
    <property type="entry name" value="DNA_primase_DnaG"/>
</dbReference>
<dbReference type="Gene3D" id="1.20.50.20">
    <property type="entry name" value="DnaG, RNA polymerase domain, helical bundle"/>
    <property type="match status" value="1"/>
</dbReference>
<dbReference type="SUPFAM" id="SSF57783">
    <property type="entry name" value="Zinc beta-ribbon"/>
    <property type="match status" value="1"/>
</dbReference>
<keyword evidence="6 12" id="KW-0479">Metal-binding</keyword>
<dbReference type="InterPro" id="IPR002694">
    <property type="entry name" value="Znf_CHC2"/>
</dbReference>
<accession>A0A401Z2T2</accession>
<dbReference type="Pfam" id="PF08278">
    <property type="entry name" value="DnaG_DnaB_bind"/>
    <property type="match status" value="1"/>
</dbReference>
<feature type="zinc finger region" description="CHC2-type" evidence="12 14">
    <location>
        <begin position="41"/>
        <end position="65"/>
    </location>
</feature>
<evidence type="ECO:0000313" key="17">
    <source>
        <dbReference type="EMBL" id="GCE01205.1"/>
    </source>
</evidence>
<dbReference type="Gene3D" id="3.90.980.10">
    <property type="entry name" value="DNA primase, catalytic core, N-terminal domain"/>
    <property type="match status" value="1"/>
</dbReference>
<reference evidence="17 18" key="1">
    <citation type="submission" date="2018-12" db="EMBL/GenBank/DDBJ databases">
        <title>Draft genome sequence of Embleya hyalina NBRC 13850T.</title>
        <authorList>
            <person name="Komaki H."/>
            <person name="Hosoyama A."/>
            <person name="Kimura A."/>
            <person name="Ichikawa N."/>
            <person name="Tamura T."/>
        </authorList>
    </citation>
    <scope>NUCLEOTIDE SEQUENCE [LARGE SCALE GENOMIC DNA]</scope>
    <source>
        <strain evidence="17 18">NBRC 13850</strain>
    </source>
</reference>
<sequence>MAGRIREEDVRRVRETARIAEIAEQHLQLRNAGGGNFKGLCPFHDEKSPSFQVSPAKNLWYCFGCGEGGDVLDFVMRLDHTTFSETVERLAQQYGIELHYEEGGYTPGRQQGRRTRLVEAHRIAAAWFAEQLGTPEAETARRFLADRGFPQDAAERFALGYAPKGWENLVRFLRGKGFTPQEMLEGGLAGEGRNGPRDRFRGRLVWPIRDITGDVIGFGARKLYDDDNGPKYLNTPETPIYKKSQVLYGLDLAKKEIAKSGRAVIVEGYTDVMACHLAGAGTAIATCGTSFGDEHIKVLRRLLMDSGEFRGEVIFTFDGDAAGRKAALRAFEEDQKFVTRTFVAVEPGGLDPCDLRLEQGDEAVLALIDARVPLFEFAIRSRIEGHDLSTAEGRVAALDAAAPVIAGIKDQALRHTYAVRLDSMLGFLDEKFVVGRVAQVNRWQRERAARGERGGGPTQGPAAPANGRQPAAPQRPAGFRPDPRDMCQAVQREVLKLALQTPALVAPAFDHYEADEFTAPPYAAVRTAIAAAGGVCCDLAQTPNWVGEVRAAAPDDAVRHMVTELAVENMRLSSDPDRAYADGNLVRLRVFSAERRIADAKSRLLRLDPGRDAEEYGWVWQELTTLETYKRALIDRGAEALYAPGG</sequence>
<organism evidence="17 18">
    <name type="scientific">Embleya hyalina</name>
    <dbReference type="NCBI Taxonomy" id="516124"/>
    <lineage>
        <taxon>Bacteria</taxon>
        <taxon>Bacillati</taxon>
        <taxon>Actinomycetota</taxon>
        <taxon>Actinomycetes</taxon>
        <taxon>Kitasatosporales</taxon>
        <taxon>Streptomycetaceae</taxon>
        <taxon>Embleya</taxon>
    </lineage>
</organism>
<keyword evidence="7 12" id="KW-0863">Zinc-finger</keyword>
<dbReference type="CDD" id="cd03364">
    <property type="entry name" value="TOPRIM_DnaG_primases"/>
    <property type="match status" value="1"/>
</dbReference>
<evidence type="ECO:0000256" key="12">
    <source>
        <dbReference type="HAMAP-Rule" id="MF_00974"/>
    </source>
</evidence>
<dbReference type="Pfam" id="PF01807">
    <property type="entry name" value="Zn_ribbon_DnaG"/>
    <property type="match status" value="1"/>
</dbReference>
<dbReference type="GO" id="GO:0008270">
    <property type="term" value="F:zinc ion binding"/>
    <property type="evidence" value="ECO:0007669"/>
    <property type="project" value="UniProtKB-UniRule"/>
</dbReference>
<dbReference type="InterPro" id="IPR013264">
    <property type="entry name" value="DNAG_N"/>
</dbReference>
<keyword evidence="10 12" id="KW-0238">DNA-binding</keyword>
<dbReference type="InterPro" id="IPR034151">
    <property type="entry name" value="TOPRIM_DnaG_bac"/>
</dbReference>
<evidence type="ECO:0000256" key="3">
    <source>
        <dbReference type="ARBA" id="ARBA00022679"/>
    </source>
</evidence>
<comment type="similarity">
    <text evidence="12 13">Belongs to the DnaG primase family.</text>
</comment>
<dbReference type="SMART" id="SM00493">
    <property type="entry name" value="TOPRIM"/>
    <property type="match status" value="1"/>
</dbReference>
<gene>
    <name evidence="17" type="primary">dnaG_2</name>
    <name evidence="12" type="synonym">dnaG</name>
    <name evidence="17" type="ORF">EHYA_08966</name>
</gene>
<dbReference type="PIRSF" id="PIRSF002811">
    <property type="entry name" value="DnaG"/>
    <property type="match status" value="1"/>
</dbReference>
<dbReference type="Pfam" id="PF10410">
    <property type="entry name" value="DnaB_bind"/>
    <property type="match status" value="1"/>
</dbReference>
<dbReference type="GO" id="GO:0003677">
    <property type="term" value="F:DNA binding"/>
    <property type="evidence" value="ECO:0007669"/>
    <property type="project" value="UniProtKB-KW"/>
</dbReference>
<dbReference type="PANTHER" id="PTHR30313:SF2">
    <property type="entry name" value="DNA PRIMASE"/>
    <property type="match status" value="1"/>
</dbReference>
<evidence type="ECO:0000313" key="18">
    <source>
        <dbReference type="Proteomes" id="UP000286931"/>
    </source>
</evidence>
<dbReference type="Gene3D" id="3.90.580.10">
    <property type="entry name" value="Zinc finger, CHC2-type domain"/>
    <property type="match status" value="1"/>
</dbReference>
<keyword evidence="9" id="KW-0460">Magnesium</keyword>
<dbReference type="GO" id="GO:1990077">
    <property type="term" value="C:primosome complex"/>
    <property type="evidence" value="ECO:0007669"/>
    <property type="project" value="UniProtKB-KW"/>
</dbReference>
<dbReference type="AlphaFoldDB" id="A0A401Z2T2"/>
<keyword evidence="2 12" id="KW-0639">Primosome</keyword>
<dbReference type="SUPFAM" id="SSF56731">
    <property type="entry name" value="DNA primase core"/>
    <property type="match status" value="1"/>
</dbReference>
<keyword evidence="4 12" id="KW-0548">Nucleotidyltransferase</keyword>
<keyword evidence="18" id="KW-1185">Reference proteome</keyword>
<evidence type="ECO:0000256" key="13">
    <source>
        <dbReference type="PIRNR" id="PIRNR002811"/>
    </source>
</evidence>
<dbReference type="Pfam" id="PF13662">
    <property type="entry name" value="Toprim_4"/>
    <property type="match status" value="1"/>
</dbReference>
<dbReference type="InterPro" id="IPR013173">
    <property type="entry name" value="DNA_primase_DnaG_DnaB-bd_dom"/>
</dbReference>
<keyword evidence="11 12" id="KW-0804">Transcription</keyword>
<keyword evidence="5 12" id="KW-0235">DNA replication</keyword>
<evidence type="ECO:0000256" key="15">
    <source>
        <dbReference type="SAM" id="MobiDB-lite"/>
    </source>
</evidence>
<comment type="function">
    <text evidence="12 13">RNA polymerase that catalyzes the synthesis of short RNA molecules used as primers for DNA polymerase during DNA replication.</text>
</comment>
<dbReference type="InterPro" id="IPR006171">
    <property type="entry name" value="TOPRIM_dom"/>
</dbReference>
<evidence type="ECO:0000256" key="5">
    <source>
        <dbReference type="ARBA" id="ARBA00022705"/>
    </source>
</evidence>
<protein>
    <recommendedName>
        <fullName evidence="12 13">DNA primase</fullName>
        <ecNumber evidence="12">2.7.7.101</ecNumber>
    </recommendedName>
</protein>
<dbReference type="FunFam" id="3.90.580.10:FF:000001">
    <property type="entry name" value="DNA primase"/>
    <property type="match status" value="1"/>
</dbReference>
<dbReference type="Gene3D" id="3.40.1360.10">
    <property type="match status" value="1"/>
</dbReference>
<feature type="domain" description="Toprim" evidence="16">
    <location>
        <begin position="261"/>
        <end position="347"/>
    </location>
</feature>
<dbReference type="OrthoDB" id="9803773at2"/>
<keyword evidence="8 12" id="KW-0862">Zinc</keyword>
<dbReference type="RefSeq" id="WP_126642853.1">
    <property type="nucleotide sequence ID" value="NZ_BIFH01000046.1"/>
</dbReference>
<evidence type="ECO:0000259" key="16">
    <source>
        <dbReference type="PROSITE" id="PS50880"/>
    </source>
</evidence>
<keyword evidence="1 12" id="KW-0240">DNA-directed RNA polymerase</keyword>
<dbReference type="InterPro" id="IPR019475">
    <property type="entry name" value="DNA_primase_DnaB-bd"/>
</dbReference>
<dbReference type="PROSITE" id="PS50880">
    <property type="entry name" value="TOPRIM"/>
    <property type="match status" value="1"/>
</dbReference>
<dbReference type="InterPro" id="IPR037068">
    <property type="entry name" value="DNA_primase_core_N_sf"/>
</dbReference>
<comment type="subunit">
    <text evidence="12">Monomer. Interacts with DnaB.</text>
</comment>
<dbReference type="Proteomes" id="UP000286931">
    <property type="component" value="Unassembled WGS sequence"/>
</dbReference>
<dbReference type="InterPro" id="IPR050219">
    <property type="entry name" value="DnaG_primase"/>
</dbReference>